<dbReference type="Gene3D" id="3.40.190.10">
    <property type="entry name" value="Periplasmic binding protein-like II"/>
    <property type="match status" value="1"/>
</dbReference>
<evidence type="ECO:0000256" key="1">
    <source>
        <dbReference type="SAM" id="MobiDB-lite"/>
    </source>
</evidence>
<reference evidence="3 4" key="1">
    <citation type="submission" date="2016-11" db="EMBL/GenBank/DDBJ databases">
        <authorList>
            <person name="Jaros S."/>
            <person name="Januszkiewicz K."/>
            <person name="Wedrychowicz H."/>
        </authorList>
    </citation>
    <scope>NUCLEOTIDE SEQUENCE [LARGE SCALE GENOMIC DNA]</scope>
    <source>
        <strain evidence="3 4">DSM 44523</strain>
    </source>
</reference>
<proteinExistence type="predicted"/>
<protein>
    <submittedName>
        <fullName evidence="3">ABC-type transport system, substrate-binding protein</fullName>
    </submittedName>
</protein>
<evidence type="ECO:0000313" key="4">
    <source>
        <dbReference type="Proteomes" id="UP000184501"/>
    </source>
</evidence>
<accession>A0A1M5IYZ6</accession>
<keyword evidence="4" id="KW-1185">Reference proteome</keyword>
<dbReference type="GO" id="GO:0015833">
    <property type="term" value="P:peptide transport"/>
    <property type="evidence" value="ECO:0007669"/>
    <property type="project" value="TreeGrafter"/>
</dbReference>
<sequence length="586" mass="61215">MGPSAQPERRRERRVTPRVRRLPLVAVAGLAAVTLAVGTGCSNTPPPPLVTSPVAQTSPSKSPEVNELVLGVDAVGSGGLNPHALADQNRTATVLAQLMLPSAFRPGPDGVPQLDRTLMTSAEVTRSEPFTVTYTLRHEASWSDGAPIAAEDFVYLYERMRSEPGVADPAGYRLINKVNSRGGGKTVEVVFTKPYPGWRSLFSNLLPAHLLKDAPGGWARALADSYPTSGGPFSLNSLDRGRGEIVLERNDRYWDRPAALERIVLRAADHGGLARAVDSGDDQAALLRADAISMNTMRALTGVRLGVVPRATVAQVLLRPSSPRLADAKVRAAVAAALDRPALIAAGTGGGPGADLVANAQVLPPSAPAYAATAPAAGVPVRPDPEAVRRLLTEAGYTRTAGTWIRDNQPLSLVIAAPEKQEPYPALAALAQRQLAAAGIEARVIAVDPDRLFGQLLAGDAGSGADQVVDIALVPRPVGGDGATALASAFGCRVELPGGSQQSPPNPAGFCDPALQPVIEAALTGATPLADALGRVEPVLWQQSVAIPLFQLTDVLVTRPEAVNVAEGPPLATPFANAAQWRRKPR</sequence>
<dbReference type="Gene3D" id="3.90.76.10">
    <property type="entry name" value="Dipeptide-binding Protein, Domain 1"/>
    <property type="match status" value="1"/>
</dbReference>
<dbReference type="STRING" id="2017.SAMN05444320_10866"/>
<dbReference type="Proteomes" id="UP000184501">
    <property type="component" value="Unassembled WGS sequence"/>
</dbReference>
<feature type="region of interest" description="Disordered" evidence="1">
    <location>
        <begin position="42"/>
        <end position="61"/>
    </location>
</feature>
<organism evidence="3 4">
    <name type="scientific">Streptoalloteichus hindustanus</name>
    <dbReference type="NCBI Taxonomy" id="2017"/>
    <lineage>
        <taxon>Bacteria</taxon>
        <taxon>Bacillati</taxon>
        <taxon>Actinomycetota</taxon>
        <taxon>Actinomycetes</taxon>
        <taxon>Pseudonocardiales</taxon>
        <taxon>Pseudonocardiaceae</taxon>
        <taxon>Streptoalloteichus</taxon>
    </lineage>
</organism>
<evidence type="ECO:0000259" key="2">
    <source>
        <dbReference type="Pfam" id="PF00496"/>
    </source>
</evidence>
<dbReference type="Pfam" id="PF00496">
    <property type="entry name" value="SBP_bac_5"/>
    <property type="match status" value="1"/>
</dbReference>
<dbReference type="InterPro" id="IPR000914">
    <property type="entry name" value="SBP_5_dom"/>
</dbReference>
<dbReference type="SUPFAM" id="SSF53850">
    <property type="entry name" value="Periplasmic binding protein-like II"/>
    <property type="match status" value="1"/>
</dbReference>
<dbReference type="PANTHER" id="PTHR30290">
    <property type="entry name" value="PERIPLASMIC BINDING COMPONENT OF ABC TRANSPORTER"/>
    <property type="match status" value="1"/>
</dbReference>
<gene>
    <name evidence="3" type="ORF">SAMN05444320_10866</name>
</gene>
<dbReference type="Gene3D" id="3.10.105.10">
    <property type="entry name" value="Dipeptide-binding Protein, Domain 3"/>
    <property type="match status" value="1"/>
</dbReference>
<dbReference type="PANTHER" id="PTHR30290:SF65">
    <property type="entry name" value="MONOACYL PHOSPHATIDYLINOSITOL TETRAMANNOSIDE-BINDING PROTEIN LPQW-RELATED"/>
    <property type="match status" value="1"/>
</dbReference>
<dbReference type="AlphaFoldDB" id="A0A1M5IYZ6"/>
<feature type="domain" description="Solute-binding protein family 5" evidence="2">
    <location>
        <begin position="126"/>
        <end position="450"/>
    </location>
</feature>
<dbReference type="InterPro" id="IPR039424">
    <property type="entry name" value="SBP_5"/>
</dbReference>
<dbReference type="CDD" id="cd08501">
    <property type="entry name" value="PBP2_Lpqw"/>
    <property type="match status" value="1"/>
</dbReference>
<dbReference type="EMBL" id="FQVN01000008">
    <property type="protein sequence ID" value="SHG33578.1"/>
    <property type="molecule type" value="Genomic_DNA"/>
</dbReference>
<dbReference type="GO" id="GO:1904680">
    <property type="term" value="F:peptide transmembrane transporter activity"/>
    <property type="evidence" value="ECO:0007669"/>
    <property type="project" value="TreeGrafter"/>
</dbReference>
<evidence type="ECO:0000313" key="3">
    <source>
        <dbReference type="EMBL" id="SHG33578.1"/>
    </source>
</evidence>
<name>A0A1M5IYZ6_STRHI</name>